<name>A0ACB9J851_9ASTR</name>
<keyword evidence="2" id="KW-1185">Reference proteome</keyword>
<gene>
    <name evidence="1" type="ORF">L1987_15431</name>
</gene>
<protein>
    <submittedName>
        <fullName evidence="1">Uncharacterized protein</fullName>
    </submittedName>
</protein>
<organism evidence="1 2">
    <name type="scientific">Smallanthus sonchifolius</name>
    <dbReference type="NCBI Taxonomy" id="185202"/>
    <lineage>
        <taxon>Eukaryota</taxon>
        <taxon>Viridiplantae</taxon>
        <taxon>Streptophyta</taxon>
        <taxon>Embryophyta</taxon>
        <taxon>Tracheophyta</taxon>
        <taxon>Spermatophyta</taxon>
        <taxon>Magnoliopsida</taxon>
        <taxon>eudicotyledons</taxon>
        <taxon>Gunneridae</taxon>
        <taxon>Pentapetalae</taxon>
        <taxon>asterids</taxon>
        <taxon>campanulids</taxon>
        <taxon>Asterales</taxon>
        <taxon>Asteraceae</taxon>
        <taxon>Asteroideae</taxon>
        <taxon>Heliantheae alliance</taxon>
        <taxon>Millerieae</taxon>
        <taxon>Smallanthus</taxon>
    </lineage>
</organism>
<dbReference type="EMBL" id="CM042022">
    <property type="protein sequence ID" value="KAI3815750.1"/>
    <property type="molecule type" value="Genomic_DNA"/>
</dbReference>
<accession>A0ACB9J851</accession>
<reference evidence="1 2" key="2">
    <citation type="journal article" date="2022" name="Mol. Ecol. Resour.">
        <title>The genomes of chicory, endive, great burdock and yacon provide insights into Asteraceae paleo-polyploidization history and plant inulin production.</title>
        <authorList>
            <person name="Fan W."/>
            <person name="Wang S."/>
            <person name="Wang H."/>
            <person name="Wang A."/>
            <person name="Jiang F."/>
            <person name="Liu H."/>
            <person name="Zhao H."/>
            <person name="Xu D."/>
            <person name="Zhang Y."/>
        </authorList>
    </citation>
    <scope>NUCLEOTIDE SEQUENCE [LARGE SCALE GENOMIC DNA]</scope>
    <source>
        <strain evidence="2">cv. Yunnan</strain>
        <tissue evidence="1">Leaves</tissue>
    </source>
</reference>
<evidence type="ECO:0000313" key="1">
    <source>
        <dbReference type="EMBL" id="KAI3815750.1"/>
    </source>
</evidence>
<evidence type="ECO:0000313" key="2">
    <source>
        <dbReference type="Proteomes" id="UP001056120"/>
    </source>
</evidence>
<reference evidence="2" key="1">
    <citation type="journal article" date="2022" name="Mol. Ecol. Resour.">
        <title>The genomes of chicory, endive, great burdock and yacon provide insights into Asteraceae palaeo-polyploidization history and plant inulin production.</title>
        <authorList>
            <person name="Fan W."/>
            <person name="Wang S."/>
            <person name="Wang H."/>
            <person name="Wang A."/>
            <person name="Jiang F."/>
            <person name="Liu H."/>
            <person name="Zhao H."/>
            <person name="Xu D."/>
            <person name="Zhang Y."/>
        </authorList>
    </citation>
    <scope>NUCLEOTIDE SEQUENCE [LARGE SCALE GENOMIC DNA]</scope>
    <source>
        <strain evidence="2">cv. Yunnan</strain>
    </source>
</reference>
<comment type="caution">
    <text evidence="1">The sequence shown here is derived from an EMBL/GenBank/DDBJ whole genome shotgun (WGS) entry which is preliminary data.</text>
</comment>
<sequence length="390" mass="43412">MPPRHANSSNSNVDLAALLTQLVGQMIQANNNGNGSNTQGNGAYPPYCTFKHFNSCNPTKFFGTEGATGLLQCPLCFQRLPKKRALTWWNGGKRTRGNESAMSLSWDEMRRLMTDEFCPRNEMRKLEAEFWDLTQDSGENLAYTTRFQELSLLVPHMVTPLARRIEKYIGGLPMPIQDTVSGSDPSTLGDAIRLSAVLTDNHVKAGTLSRKSTKKVVDKAATSVSDKDEELKSSHHDRKRKAQNFATIIPAIPMTQVTPTGQIPRNYVGSFPQCPTCKYHHAPHAACRLCSKCGRYGHVVTTCRARTIVNQATQGNHSMPLTVTYGRACYECGDPNHFRNQCPRLQNQGGPRGRAFKINANETPANDDTVNGTFLCTLFLYIRFIQYSCQ</sequence>
<proteinExistence type="predicted"/>
<dbReference type="Proteomes" id="UP001056120">
    <property type="component" value="Linkage Group LG05"/>
</dbReference>